<dbReference type="EMBL" id="QXWZ01000012">
    <property type="protein sequence ID" value="NBI78859.1"/>
    <property type="molecule type" value="Genomic_DNA"/>
</dbReference>
<dbReference type="SUPFAM" id="SSF53738">
    <property type="entry name" value="Phosphoglucomutase, first 3 domains"/>
    <property type="match status" value="1"/>
</dbReference>
<dbReference type="InterPro" id="IPR005835">
    <property type="entry name" value="NTP_transferase_dom"/>
</dbReference>
<dbReference type="Gene3D" id="3.40.120.10">
    <property type="entry name" value="Alpha-D-Glucose-1,6-Bisphosphate, subunit A, domain 3"/>
    <property type="match status" value="1"/>
</dbReference>
<dbReference type="InterPro" id="IPR050486">
    <property type="entry name" value="Mannose-1P_guanyltransferase"/>
</dbReference>
<dbReference type="CDD" id="cd04181">
    <property type="entry name" value="NTP_transferase"/>
    <property type="match status" value="1"/>
</dbReference>
<dbReference type="Gene3D" id="2.160.10.10">
    <property type="entry name" value="Hexapeptide repeat proteins"/>
    <property type="match status" value="1"/>
</dbReference>
<dbReference type="Gene3D" id="3.90.550.10">
    <property type="entry name" value="Spore Coat Polysaccharide Biosynthesis Protein SpsA, Chain A"/>
    <property type="match status" value="1"/>
</dbReference>
<dbReference type="InterPro" id="IPR005844">
    <property type="entry name" value="A-D-PHexomutase_a/b/a-I"/>
</dbReference>
<dbReference type="AlphaFoldDB" id="A0A845RH20"/>
<dbReference type="Pfam" id="PF00483">
    <property type="entry name" value="NTP_transferase"/>
    <property type="match status" value="1"/>
</dbReference>
<dbReference type="InterPro" id="IPR029044">
    <property type="entry name" value="Nucleotide-diphossugar_trans"/>
</dbReference>
<evidence type="ECO:0008006" key="6">
    <source>
        <dbReference type="Google" id="ProtNLM"/>
    </source>
</evidence>
<organism evidence="4 5">
    <name type="scientific">Anaerotruncus colihominis</name>
    <dbReference type="NCBI Taxonomy" id="169435"/>
    <lineage>
        <taxon>Bacteria</taxon>
        <taxon>Bacillati</taxon>
        <taxon>Bacillota</taxon>
        <taxon>Clostridia</taxon>
        <taxon>Eubacteriales</taxon>
        <taxon>Oscillospiraceae</taxon>
        <taxon>Anaerotruncus</taxon>
    </lineage>
</organism>
<evidence type="ECO:0000256" key="1">
    <source>
        <dbReference type="ARBA" id="ARBA00010231"/>
    </source>
</evidence>
<dbReference type="SUPFAM" id="SSF51161">
    <property type="entry name" value="Trimeric LpxA-like enzymes"/>
    <property type="match status" value="1"/>
</dbReference>
<dbReference type="PANTHER" id="PTHR22572">
    <property type="entry name" value="SUGAR-1-PHOSPHATE GUANYL TRANSFERASE"/>
    <property type="match status" value="1"/>
</dbReference>
<evidence type="ECO:0000259" key="2">
    <source>
        <dbReference type="Pfam" id="PF00483"/>
    </source>
</evidence>
<proteinExistence type="inferred from homology"/>
<gene>
    <name evidence="4" type="ORF">D3Z39_08240</name>
</gene>
<reference evidence="4 5" key="1">
    <citation type="submission" date="2018-08" db="EMBL/GenBank/DDBJ databases">
        <title>Murine metabolic-syndrome-specific gut microbial biobank.</title>
        <authorList>
            <person name="Liu C."/>
        </authorList>
    </citation>
    <scope>NUCLEOTIDE SEQUENCE [LARGE SCALE GENOMIC DNA]</scope>
    <source>
        <strain evidence="4 5">X69</strain>
    </source>
</reference>
<sequence length="791" mass="84486">MAAFASNAAAALIYSWRIIMKAVIMAGGRGTRLRPLTERCPKPMTRLCGRPVVEYILELLAKNGVTESVLTLQYLPDQIVSHFPDNRFAGVALSFCEEAQPLGTAGSVKNAAGQIREDLLVISGDALCDFALREAMEQHAARCADVTIVTARVGDPREYGLVIADSGGRVTGFIEKPSFAQATSELANTGIYILSPRAVEMIPEGQIYDFAADLFPRMLKKGMAVDSCTLSGYWCDIGDLEAYRRAQADLLAGRVNVTLRGQRDESGSVFAARRPSGRYEIEAPVYIGEGVNIGDNAVIGAGTVLDDGCTVAAGAAAKGSILLPHSLLSERAAAVNAIVCTGAALKSRAALFDGAAVGEDAVVGAGTIVREGVRIAGGVRIQDGTAVSGHITERGGAACTFDDEGLCGEIGVELTPELAARVGCAVGTVAKGRPVGVAAARSRSARALCDALITGVRSTGASVLDFGCVFEAMFGFAMGYNALTLGVYISAGEPGAIRVLCDTGLPAPRRVEREIELMLARGEFARAPRDGFGDRVDMSGIGVMYMTELLRLAPEGLEGMRAHVSCPDESVGRLLSDALEKLGCERAPSGIRLMLSPDGCRLSLFDGNVRIGWRRAVAAYCMSQFEQDRDVAVENDFPRALDVFAKQRGHRVYRYLLCPADGSDAEGRRLAAQQQSARDGLMLAIQLLGYMKRHGFGLEELDRQLPGFAVEESAVKLDRPPARLLEQFSQERAGEGVVVRGDRGVVLLRPRKNGREIRVFAEAANWETARELSADIARELTDMLDKDGKKE</sequence>
<comment type="similarity">
    <text evidence="1">Belongs to the phosphohexose mutase family.</text>
</comment>
<dbReference type="SUPFAM" id="SSF53448">
    <property type="entry name" value="Nucleotide-diphospho-sugar transferases"/>
    <property type="match status" value="1"/>
</dbReference>
<accession>A0A845RH20</accession>
<dbReference type="Proteomes" id="UP000446348">
    <property type="component" value="Unassembled WGS sequence"/>
</dbReference>
<dbReference type="InterPro" id="IPR016055">
    <property type="entry name" value="A-D-PHexomutase_a/b/a-I/II/III"/>
</dbReference>
<dbReference type="Pfam" id="PF14602">
    <property type="entry name" value="Hexapep_2"/>
    <property type="match status" value="1"/>
</dbReference>
<evidence type="ECO:0000313" key="5">
    <source>
        <dbReference type="Proteomes" id="UP000446348"/>
    </source>
</evidence>
<feature type="domain" description="Nucleotidyl transferase" evidence="2">
    <location>
        <begin position="21"/>
        <end position="251"/>
    </location>
</feature>
<dbReference type="InterPro" id="IPR011004">
    <property type="entry name" value="Trimer_LpxA-like_sf"/>
</dbReference>
<dbReference type="Pfam" id="PF02878">
    <property type="entry name" value="PGM_PMM_I"/>
    <property type="match status" value="1"/>
</dbReference>
<comment type="caution">
    <text evidence="4">The sequence shown here is derived from an EMBL/GenBank/DDBJ whole genome shotgun (WGS) entry which is preliminary data.</text>
</comment>
<dbReference type="GO" id="GO:0016868">
    <property type="term" value="F:intramolecular phosphotransferase activity"/>
    <property type="evidence" value="ECO:0007669"/>
    <property type="project" value="InterPro"/>
</dbReference>
<dbReference type="InterPro" id="IPR001451">
    <property type="entry name" value="Hexapep"/>
</dbReference>
<evidence type="ECO:0000259" key="3">
    <source>
        <dbReference type="Pfam" id="PF02878"/>
    </source>
</evidence>
<evidence type="ECO:0000313" key="4">
    <source>
        <dbReference type="EMBL" id="NBI78859.1"/>
    </source>
</evidence>
<dbReference type="GO" id="GO:0005975">
    <property type="term" value="P:carbohydrate metabolic process"/>
    <property type="evidence" value="ECO:0007669"/>
    <property type="project" value="InterPro"/>
</dbReference>
<feature type="domain" description="Alpha-D-phosphohexomutase alpha/beta/alpha" evidence="3">
    <location>
        <begin position="401"/>
        <end position="524"/>
    </location>
</feature>
<protein>
    <recommendedName>
        <fullName evidence="6">Nucleotidyl transferase domain-containing protein</fullName>
    </recommendedName>
</protein>
<name>A0A845RH20_9FIRM</name>